<feature type="transmembrane region" description="Helical" evidence="9">
    <location>
        <begin position="294"/>
        <end position="314"/>
    </location>
</feature>
<sequence>MELAFTGGVALIVLLGVGGQVLGRAVGVPSIILLLVLGLLVGPVLGWLDPEAILGDNLFPLVTMAVSLLLFEESLKLDLSRLGGGARRPVIGLVTVGALVTGVGGALAAWAVLDLSPARAAVIGAIVIVSGPTVVGPLLAIIRPRQPLESVLAFEGIFIDPIGATVAVAAVNVALHANPPLLGPTGATGVTAGLVGAVLYLLAVRSGWVPAPMQVPLAVAVALVAFAGAEAAFDEAGLFATTAMGVTLANQKVVRIDALHEFGSHVGLLIVGSLFIVLSALVDLDALAHYLPATLLVVALLALVVRPMATWVATTRSVLTGRERAMVAWMAPRGIVAASTASVLSIRFEHSGQPFPELVPVVFGVVLVTAVLYGLTGPPVASALGVRGPEEVALDDEGAPVIDGGSSVADS</sequence>
<reference evidence="11" key="1">
    <citation type="submission" date="2021-01" db="EMBL/GenBank/DDBJ databases">
        <title>Whole genome shotgun sequence of Cellulomonas chitinilytica NBRC 110799.</title>
        <authorList>
            <person name="Komaki H."/>
            <person name="Tamura T."/>
        </authorList>
    </citation>
    <scope>NUCLEOTIDE SEQUENCE</scope>
    <source>
        <strain evidence="11">NBRC 110799</strain>
    </source>
</reference>
<evidence type="ECO:0000256" key="5">
    <source>
        <dbReference type="ARBA" id="ARBA00022692"/>
    </source>
</evidence>
<feature type="transmembrane region" description="Helical" evidence="9">
    <location>
        <begin position="118"/>
        <end position="140"/>
    </location>
</feature>
<evidence type="ECO:0000256" key="3">
    <source>
        <dbReference type="ARBA" id="ARBA00022449"/>
    </source>
</evidence>
<protein>
    <recommendedName>
        <fullName evidence="10">Cation/H+ exchanger transmembrane domain-containing protein</fullName>
    </recommendedName>
</protein>
<evidence type="ECO:0000313" key="11">
    <source>
        <dbReference type="EMBL" id="GIG21583.1"/>
    </source>
</evidence>
<dbReference type="Gene3D" id="1.20.1530.20">
    <property type="match status" value="1"/>
</dbReference>
<keyword evidence="7" id="KW-0406">Ion transport</keyword>
<dbReference type="InterPro" id="IPR038770">
    <property type="entry name" value="Na+/solute_symporter_sf"/>
</dbReference>
<keyword evidence="8 9" id="KW-0472">Membrane</keyword>
<evidence type="ECO:0000256" key="1">
    <source>
        <dbReference type="ARBA" id="ARBA00004651"/>
    </source>
</evidence>
<feature type="transmembrane region" description="Helical" evidence="9">
    <location>
        <begin position="90"/>
        <end position="112"/>
    </location>
</feature>
<dbReference type="PANTHER" id="PTHR32507:SF0">
    <property type="entry name" value="NA(+)_H(+) ANTIPORTER 2-RELATED"/>
    <property type="match status" value="1"/>
</dbReference>
<evidence type="ECO:0000259" key="10">
    <source>
        <dbReference type="Pfam" id="PF00999"/>
    </source>
</evidence>
<feature type="transmembrane region" description="Helical" evidence="9">
    <location>
        <begin position="152"/>
        <end position="175"/>
    </location>
</feature>
<evidence type="ECO:0000313" key="12">
    <source>
        <dbReference type="Proteomes" id="UP000632740"/>
    </source>
</evidence>
<dbReference type="GO" id="GO:1902600">
    <property type="term" value="P:proton transmembrane transport"/>
    <property type="evidence" value="ECO:0007669"/>
    <property type="project" value="InterPro"/>
</dbReference>
<keyword evidence="3" id="KW-0050">Antiport</keyword>
<dbReference type="AlphaFoldDB" id="A0A919P459"/>
<name>A0A919P459_9CELL</name>
<feature type="domain" description="Cation/H+ exchanger transmembrane" evidence="10">
    <location>
        <begin position="15"/>
        <end position="381"/>
    </location>
</feature>
<keyword evidence="5 9" id="KW-0812">Transmembrane</keyword>
<keyword evidence="2" id="KW-0813">Transport</keyword>
<dbReference type="InterPro" id="IPR006153">
    <property type="entry name" value="Cation/H_exchanger_TM"/>
</dbReference>
<dbReference type="GO" id="GO:0015297">
    <property type="term" value="F:antiporter activity"/>
    <property type="evidence" value="ECO:0007669"/>
    <property type="project" value="UniProtKB-KW"/>
</dbReference>
<feature type="transmembrane region" description="Helical" evidence="9">
    <location>
        <begin position="29"/>
        <end position="48"/>
    </location>
</feature>
<feature type="transmembrane region" description="Helical" evidence="9">
    <location>
        <begin position="181"/>
        <end position="203"/>
    </location>
</feature>
<comment type="caution">
    <text evidence="11">The sequence shown here is derived from an EMBL/GenBank/DDBJ whole genome shotgun (WGS) entry which is preliminary data.</text>
</comment>
<dbReference type="Proteomes" id="UP000632740">
    <property type="component" value="Unassembled WGS sequence"/>
</dbReference>
<evidence type="ECO:0000256" key="8">
    <source>
        <dbReference type="ARBA" id="ARBA00023136"/>
    </source>
</evidence>
<organism evidence="11 12">
    <name type="scientific">Cellulomonas chitinilytica</name>
    <dbReference type="NCBI Taxonomy" id="398759"/>
    <lineage>
        <taxon>Bacteria</taxon>
        <taxon>Bacillati</taxon>
        <taxon>Actinomycetota</taxon>
        <taxon>Actinomycetes</taxon>
        <taxon>Micrococcales</taxon>
        <taxon>Cellulomonadaceae</taxon>
        <taxon>Cellulomonas</taxon>
    </lineage>
</organism>
<dbReference type="RefSeq" id="WP_203753826.1">
    <property type="nucleotide sequence ID" value="NZ_BONK01000007.1"/>
</dbReference>
<evidence type="ECO:0000256" key="6">
    <source>
        <dbReference type="ARBA" id="ARBA00022989"/>
    </source>
</evidence>
<proteinExistence type="predicted"/>
<feature type="transmembrane region" description="Helical" evidence="9">
    <location>
        <begin position="326"/>
        <end position="346"/>
    </location>
</feature>
<accession>A0A919P459</accession>
<gene>
    <name evidence="11" type="ORF">Cch01nite_23070</name>
</gene>
<dbReference type="Pfam" id="PF00999">
    <property type="entry name" value="Na_H_Exchanger"/>
    <property type="match status" value="1"/>
</dbReference>
<feature type="transmembrane region" description="Helical" evidence="9">
    <location>
        <begin position="215"/>
        <end position="233"/>
    </location>
</feature>
<evidence type="ECO:0000256" key="4">
    <source>
        <dbReference type="ARBA" id="ARBA00022475"/>
    </source>
</evidence>
<comment type="subcellular location">
    <subcellularLocation>
        <location evidence="1">Cell membrane</location>
        <topology evidence="1">Multi-pass membrane protein</topology>
    </subcellularLocation>
</comment>
<dbReference type="GO" id="GO:0005886">
    <property type="term" value="C:plasma membrane"/>
    <property type="evidence" value="ECO:0007669"/>
    <property type="project" value="UniProtKB-SubCell"/>
</dbReference>
<dbReference type="PANTHER" id="PTHR32507">
    <property type="entry name" value="NA(+)/H(+) ANTIPORTER 1"/>
    <property type="match status" value="1"/>
</dbReference>
<evidence type="ECO:0000256" key="9">
    <source>
        <dbReference type="SAM" id="Phobius"/>
    </source>
</evidence>
<feature type="transmembrane region" description="Helical" evidence="9">
    <location>
        <begin position="358"/>
        <end position="376"/>
    </location>
</feature>
<feature type="transmembrane region" description="Helical" evidence="9">
    <location>
        <begin position="262"/>
        <end position="282"/>
    </location>
</feature>
<keyword evidence="12" id="KW-1185">Reference proteome</keyword>
<dbReference type="EMBL" id="BONK01000007">
    <property type="protein sequence ID" value="GIG21583.1"/>
    <property type="molecule type" value="Genomic_DNA"/>
</dbReference>
<evidence type="ECO:0000256" key="7">
    <source>
        <dbReference type="ARBA" id="ARBA00023065"/>
    </source>
</evidence>
<evidence type="ECO:0000256" key="2">
    <source>
        <dbReference type="ARBA" id="ARBA00022448"/>
    </source>
</evidence>
<keyword evidence="6 9" id="KW-1133">Transmembrane helix</keyword>
<keyword evidence="4" id="KW-1003">Cell membrane</keyword>